<dbReference type="SUPFAM" id="SSF48208">
    <property type="entry name" value="Six-hairpin glycosidases"/>
    <property type="match status" value="1"/>
</dbReference>
<accession>A0A7Z0D466</accession>
<organism evidence="3 4">
    <name type="scientific">Spelaeicoccus albus</name>
    <dbReference type="NCBI Taxonomy" id="1280376"/>
    <lineage>
        <taxon>Bacteria</taxon>
        <taxon>Bacillati</taxon>
        <taxon>Actinomycetota</taxon>
        <taxon>Actinomycetes</taxon>
        <taxon>Micrococcales</taxon>
        <taxon>Brevibacteriaceae</taxon>
        <taxon>Spelaeicoccus</taxon>
    </lineage>
</organism>
<dbReference type="InterPro" id="IPR045582">
    <property type="entry name" value="Trehalase-like_N"/>
</dbReference>
<evidence type="ECO:0000259" key="2">
    <source>
        <dbReference type="Pfam" id="PF19291"/>
    </source>
</evidence>
<comment type="caution">
    <text evidence="3">The sequence shown here is derived from an EMBL/GenBank/DDBJ whole genome shotgun (WGS) entry which is preliminary data.</text>
</comment>
<proteinExistence type="predicted"/>
<name>A0A7Z0D466_9MICO</name>
<dbReference type="Pfam" id="PF19291">
    <property type="entry name" value="TREH_N"/>
    <property type="match status" value="1"/>
</dbReference>
<reference evidence="3 4" key="1">
    <citation type="submission" date="2020-07" db="EMBL/GenBank/DDBJ databases">
        <title>Sequencing the genomes of 1000 actinobacteria strains.</title>
        <authorList>
            <person name="Klenk H.-P."/>
        </authorList>
    </citation>
    <scope>NUCLEOTIDE SEQUENCE [LARGE SCALE GENOMIC DNA]</scope>
    <source>
        <strain evidence="3 4">DSM 26341</strain>
    </source>
</reference>
<dbReference type="GO" id="GO:0004553">
    <property type="term" value="F:hydrolase activity, hydrolyzing O-glycosyl compounds"/>
    <property type="evidence" value="ECO:0007669"/>
    <property type="project" value="TreeGrafter"/>
</dbReference>
<dbReference type="Proteomes" id="UP000539111">
    <property type="component" value="Unassembled WGS sequence"/>
</dbReference>
<evidence type="ECO:0000313" key="3">
    <source>
        <dbReference type="EMBL" id="NYI68564.1"/>
    </source>
</evidence>
<evidence type="ECO:0000313" key="4">
    <source>
        <dbReference type="Proteomes" id="UP000539111"/>
    </source>
</evidence>
<dbReference type="GO" id="GO:0005975">
    <property type="term" value="P:carbohydrate metabolic process"/>
    <property type="evidence" value="ECO:0007669"/>
    <property type="project" value="InterPro"/>
</dbReference>
<keyword evidence="4" id="KW-1185">Reference proteome</keyword>
<dbReference type="Gene3D" id="1.50.10.10">
    <property type="match status" value="1"/>
</dbReference>
<dbReference type="PANTHER" id="PTHR31616:SF0">
    <property type="entry name" value="GLUCAN 1,4-ALPHA-GLUCOSIDASE"/>
    <property type="match status" value="1"/>
</dbReference>
<feature type="domain" description="GH15-like" evidence="1">
    <location>
        <begin position="218"/>
        <end position="584"/>
    </location>
</feature>
<dbReference type="InterPro" id="IPR008928">
    <property type="entry name" value="6-hairpin_glycosidase_sf"/>
</dbReference>
<feature type="domain" description="Trehalase-like N-terminal" evidence="2">
    <location>
        <begin position="4"/>
        <end position="155"/>
    </location>
</feature>
<dbReference type="EMBL" id="JACBZP010000001">
    <property type="protein sequence ID" value="NYI68564.1"/>
    <property type="molecule type" value="Genomic_DNA"/>
</dbReference>
<dbReference type="RefSeq" id="WP_179428895.1">
    <property type="nucleotide sequence ID" value="NZ_JACBZP010000001.1"/>
</dbReference>
<protein>
    <submittedName>
        <fullName evidence="3">GH15 family glucan-1,4-alpha-glucosidase</fullName>
    </submittedName>
</protein>
<gene>
    <name evidence="3" type="ORF">BJY26_002870</name>
</gene>
<dbReference type="Pfam" id="PF00723">
    <property type="entry name" value="Glyco_hydro_15"/>
    <property type="match status" value="1"/>
</dbReference>
<dbReference type="AlphaFoldDB" id="A0A7Z0D466"/>
<dbReference type="PANTHER" id="PTHR31616">
    <property type="entry name" value="TREHALASE"/>
    <property type="match status" value="1"/>
</dbReference>
<dbReference type="InterPro" id="IPR011613">
    <property type="entry name" value="GH15-like"/>
</dbReference>
<sequence>MPLPISDYALLSDSQTGTLVGNDGSIDWLCLPRYDSASIFSALLGSEDHGRWLLAPTHAKATSRRHYMGDSMVLSTIWTTPDGEIEVIETMPIADKRADIVRQVRGLSGSVEVRQEIRFRFDYARVVPWVRRQHGKHGEALSAVAGPDAVVLRGPHLPRAKDHMHESTFTVEAGQILDFSLTWYASHLPTPPPVDISDRIEHTRMHWEDWAANCQVDGPYRGYVMRSLLTLRALTHSETGGIVAAATTSLPESMGGERNWDYRYCWLRDASLTLQALLTYGKLEGADHWRRWLLRAIAGDPEDLQIMYGLSGERRLTETELDNLPGYLDSAPVRVGNGAVGQYQADVLGEVLVALDIAREAGLKDDQSTWPLQRTLLTFLEQRWTEPDNGIWEVRGPKQHFTHSRAMVWAAFDRGVKAAENHQLEAPVDRWRKIRDDVRAEIENNGFNKEMNSFTQYYGSTTVDAALLVLPQVGFVDYDDERMLGTVERIESELLHRGFLLRYNTTHGVDGLSGDENPFLACSFWLVAQYAHTGRMDDARELMDRLVGLTNDVGLLSEEYDPDRDLLMGNFPQAFSHLALVRAATAINTHLDEAGKG</sequence>
<dbReference type="InterPro" id="IPR012341">
    <property type="entry name" value="6hp_glycosidase-like_sf"/>
</dbReference>
<evidence type="ECO:0000259" key="1">
    <source>
        <dbReference type="Pfam" id="PF00723"/>
    </source>
</evidence>